<dbReference type="InterPro" id="IPR041802">
    <property type="entry name" value="MPP_YfcE"/>
</dbReference>
<dbReference type="eggNOG" id="COG0622">
    <property type="taxonomic scope" value="Bacteria"/>
</dbReference>
<gene>
    <name evidence="4" type="ORF">C823_03316</name>
</gene>
<dbReference type="PANTHER" id="PTHR11124">
    <property type="entry name" value="VACUOLAR SORTING PROTEIN VPS29"/>
    <property type="match status" value="1"/>
</dbReference>
<dbReference type="EC" id="3.1.4.-" evidence="2"/>
<dbReference type="OrthoDB" id="9800565at2"/>
<keyword evidence="5" id="KW-1185">Reference proteome</keyword>
<evidence type="ECO:0000256" key="1">
    <source>
        <dbReference type="ARBA" id="ARBA00008950"/>
    </source>
</evidence>
<evidence type="ECO:0000256" key="2">
    <source>
        <dbReference type="RuleBase" id="RU362039"/>
    </source>
</evidence>
<comment type="similarity">
    <text evidence="1 2">Belongs to the metallophosphoesterase superfamily. YfcE family.</text>
</comment>
<dbReference type="GO" id="GO:0046872">
    <property type="term" value="F:metal ion binding"/>
    <property type="evidence" value="ECO:0007669"/>
    <property type="project" value="UniProtKB-KW"/>
</dbReference>
<feature type="domain" description="Calcineurin-like phosphoesterase" evidence="3">
    <location>
        <begin position="1"/>
        <end position="148"/>
    </location>
</feature>
<dbReference type="PATRIC" id="fig|1235802.3.peg.3504"/>
<dbReference type="InterPro" id="IPR024654">
    <property type="entry name" value="Calcineurin-like_PHP_lpxH"/>
</dbReference>
<accession>N2AIT6</accession>
<proteinExistence type="inferred from homology"/>
<organism evidence="4 5">
    <name type="scientific">Eubacterium plexicaudatum ASF492</name>
    <dbReference type="NCBI Taxonomy" id="1235802"/>
    <lineage>
        <taxon>Bacteria</taxon>
        <taxon>Bacillati</taxon>
        <taxon>Bacillota</taxon>
        <taxon>Clostridia</taxon>
        <taxon>Eubacteriales</taxon>
        <taxon>Eubacteriaceae</taxon>
        <taxon>Eubacterium</taxon>
    </lineage>
</organism>
<dbReference type="Gene3D" id="3.60.21.10">
    <property type="match status" value="1"/>
</dbReference>
<dbReference type="STRING" id="1235802.C823_03316"/>
<comment type="cofactor">
    <cofactor evidence="2">
        <name>a divalent metal cation</name>
        <dbReference type="ChEBI" id="CHEBI:60240"/>
    </cofactor>
</comment>
<dbReference type="EMBL" id="AQFT01000099">
    <property type="protein sequence ID" value="EMZ24359.1"/>
    <property type="molecule type" value="Genomic_DNA"/>
</dbReference>
<evidence type="ECO:0000313" key="4">
    <source>
        <dbReference type="EMBL" id="EMZ24359.1"/>
    </source>
</evidence>
<keyword evidence="2" id="KW-0479">Metal-binding</keyword>
<comment type="caution">
    <text evidence="4">The sequence shown here is derived from an EMBL/GenBank/DDBJ whole genome shotgun (WGS) entry which is preliminary data.</text>
</comment>
<evidence type="ECO:0000259" key="3">
    <source>
        <dbReference type="Pfam" id="PF12850"/>
    </source>
</evidence>
<sequence>MKVLVISDTHGYHKNLDRVLELERPYDQVIHLGDIEGDEEYLEVKAGCPVAAVKGNNDYFSPLPQEQTIELDGKRILITHGHYYYVVAGLEHLIREAKGRGVDMVMFGHIHRPVIRQEGDLSVINPGSLSFPRQEGRKPSYIIMETEAESDFKFFLKFL</sequence>
<reference evidence="4 5" key="1">
    <citation type="journal article" date="2014" name="Genome Announc.">
        <title>Draft genome sequences of the altered schaedler flora, a defined bacterial community from gnotobiotic mice.</title>
        <authorList>
            <person name="Wannemuehler M.J."/>
            <person name="Overstreet A.M."/>
            <person name="Ward D.V."/>
            <person name="Phillips G.J."/>
        </authorList>
    </citation>
    <scope>NUCLEOTIDE SEQUENCE [LARGE SCALE GENOMIC DNA]</scope>
    <source>
        <strain evidence="4 5">ASF492</strain>
    </source>
</reference>
<dbReference type="HOGENOM" id="CLU_063749_2_1_9"/>
<dbReference type="AlphaFoldDB" id="N2AIT6"/>
<dbReference type="InterPro" id="IPR029052">
    <property type="entry name" value="Metallo-depent_PP-like"/>
</dbReference>
<protein>
    <recommendedName>
        <fullName evidence="2">Phosphoesterase</fullName>
        <ecNumber evidence="2">3.1.4.-</ecNumber>
    </recommendedName>
</protein>
<evidence type="ECO:0000313" key="5">
    <source>
        <dbReference type="Proteomes" id="UP000012589"/>
    </source>
</evidence>
<dbReference type="Proteomes" id="UP000012589">
    <property type="component" value="Unassembled WGS sequence"/>
</dbReference>
<name>N2AIT6_9FIRM</name>
<dbReference type="Pfam" id="PF12850">
    <property type="entry name" value="Metallophos_2"/>
    <property type="match status" value="1"/>
</dbReference>
<dbReference type="GO" id="GO:0016787">
    <property type="term" value="F:hydrolase activity"/>
    <property type="evidence" value="ECO:0007669"/>
    <property type="project" value="UniProtKB-UniRule"/>
</dbReference>
<dbReference type="CDD" id="cd00841">
    <property type="entry name" value="MPP_YfcE"/>
    <property type="match status" value="1"/>
</dbReference>
<dbReference type="InterPro" id="IPR000979">
    <property type="entry name" value="Phosphodiesterase_MJ0936/Vps29"/>
</dbReference>
<dbReference type="SUPFAM" id="SSF56300">
    <property type="entry name" value="Metallo-dependent phosphatases"/>
    <property type="match status" value="1"/>
</dbReference>
<dbReference type="NCBIfam" id="TIGR00040">
    <property type="entry name" value="yfcE"/>
    <property type="match status" value="1"/>
</dbReference>